<evidence type="ECO:0000313" key="2">
    <source>
        <dbReference type="EMBL" id="KAK9222780.1"/>
    </source>
</evidence>
<keyword evidence="3" id="KW-1185">Reference proteome</keyword>
<dbReference type="Proteomes" id="UP001428341">
    <property type="component" value="Unassembled WGS sequence"/>
</dbReference>
<evidence type="ECO:0000256" key="1">
    <source>
        <dbReference type="SAM" id="MobiDB-lite"/>
    </source>
</evidence>
<feature type="region of interest" description="Disordered" evidence="1">
    <location>
        <begin position="1"/>
        <end position="20"/>
    </location>
</feature>
<evidence type="ECO:0000313" key="3">
    <source>
        <dbReference type="Proteomes" id="UP001428341"/>
    </source>
</evidence>
<gene>
    <name evidence="2" type="ORF">WN944_011219</name>
</gene>
<accession>A0AAP0MT05</accession>
<proteinExistence type="predicted"/>
<comment type="caution">
    <text evidence="2">The sequence shown here is derived from an EMBL/GenBank/DDBJ whole genome shotgun (WGS) entry which is preliminary data.</text>
</comment>
<dbReference type="EMBL" id="JBCGBO010000002">
    <property type="protein sequence ID" value="KAK9222780.1"/>
    <property type="molecule type" value="Genomic_DNA"/>
</dbReference>
<sequence>MESATEESEVTSTKEPTSFNNLSAHYGAFLTSLLSQRVPTSVQEALTSNPWKKAINDELKALEKKSDITDCGLALYPSNDPSSLYFMV</sequence>
<name>A0AAP0MT05_9ROSI</name>
<protein>
    <submittedName>
        <fullName evidence="2">Uncharacterized protein</fullName>
    </submittedName>
</protein>
<organism evidence="2 3">
    <name type="scientific">Citrus x changshan-huyou</name>
    <dbReference type="NCBI Taxonomy" id="2935761"/>
    <lineage>
        <taxon>Eukaryota</taxon>
        <taxon>Viridiplantae</taxon>
        <taxon>Streptophyta</taxon>
        <taxon>Embryophyta</taxon>
        <taxon>Tracheophyta</taxon>
        <taxon>Spermatophyta</taxon>
        <taxon>Magnoliopsida</taxon>
        <taxon>eudicotyledons</taxon>
        <taxon>Gunneridae</taxon>
        <taxon>Pentapetalae</taxon>
        <taxon>rosids</taxon>
        <taxon>malvids</taxon>
        <taxon>Sapindales</taxon>
        <taxon>Rutaceae</taxon>
        <taxon>Aurantioideae</taxon>
        <taxon>Citrus</taxon>
    </lineage>
</organism>
<reference evidence="2 3" key="1">
    <citation type="submission" date="2024-05" db="EMBL/GenBank/DDBJ databases">
        <title>Haplotype-resolved chromosome-level genome assembly of Huyou (Citrus changshanensis).</title>
        <authorList>
            <person name="Miao C."/>
            <person name="Chen W."/>
            <person name="Wu Y."/>
            <person name="Wang L."/>
            <person name="Zhao S."/>
            <person name="Grierson D."/>
            <person name="Xu C."/>
            <person name="Chen K."/>
        </authorList>
    </citation>
    <scope>NUCLEOTIDE SEQUENCE [LARGE SCALE GENOMIC DNA]</scope>
    <source>
        <strain evidence="2">01-14</strain>
        <tissue evidence="2">Leaf</tissue>
    </source>
</reference>
<dbReference type="AlphaFoldDB" id="A0AAP0MT05"/>